<feature type="domain" description="PAP-associated" evidence="9">
    <location>
        <begin position="339"/>
        <end position="393"/>
    </location>
</feature>
<dbReference type="EC" id="2.7.7.19" evidence="4"/>
<organism evidence="11 12">
    <name type="scientific">Bifiguratus adelaidae</name>
    <dbReference type="NCBI Taxonomy" id="1938954"/>
    <lineage>
        <taxon>Eukaryota</taxon>
        <taxon>Fungi</taxon>
        <taxon>Fungi incertae sedis</taxon>
        <taxon>Mucoromycota</taxon>
        <taxon>Mucoromycotina</taxon>
        <taxon>Endogonomycetes</taxon>
        <taxon>Endogonales</taxon>
        <taxon>Endogonales incertae sedis</taxon>
        <taxon>Bifiguratus</taxon>
    </lineage>
</organism>
<dbReference type="SUPFAM" id="SSF81301">
    <property type="entry name" value="Nucleotidyltransferase"/>
    <property type="match status" value="1"/>
</dbReference>
<sequence>MLSSHITAEFAESREKDSQLENSGKRGQSPIVAEFGETRPHTPPSHRHPQPHFQQLAAPYIIPATAQIPLTPYPDPTAFSHGQVYPTALPAPPLWAYMPVAQPVIPLSKPQEKRITQEIMSLYQSLLPTPLNITRRRKFVEKIQRILHEEYPGRQVDVHLFGSSANGLGTGGSDVDLCLVTDWERLQDVRFLAAGLKKHGIRRVTCIPNARVPIVKLWDNELFLACDINVNNPLALQNTEMIKTYVEIDARARPFIMIIKHWARRRVLNDAAKGGTLSTYAWMCMCINFLQMRTPSILPALHQIPHTKRPDNAIVDGVDTSFCSDLDQLRGFGELNSESLGYLLYAFFRHFAFEYEYEKYVISVRCGKYLTKESKGWIGDRNYNLLCIESPMNVFRNLGNSADDITVHGLKNEFQRAYSIIVNGGSLSQVCEQYIEA</sequence>
<keyword evidence="5" id="KW-0808">Transferase</keyword>
<dbReference type="OrthoDB" id="2274644at2759"/>
<keyword evidence="6" id="KW-0479">Metal-binding</keyword>
<dbReference type="CDD" id="cd05402">
    <property type="entry name" value="NT_PAP_TUTase"/>
    <property type="match status" value="1"/>
</dbReference>
<evidence type="ECO:0000256" key="3">
    <source>
        <dbReference type="ARBA" id="ARBA00008593"/>
    </source>
</evidence>
<reference evidence="11 12" key="1">
    <citation type="journal article" date="2017" name="Mycologia">
        <title>Bifiguratus adelaidae, gen. et sp. nov., a new member of Mucoromycotina in endophytic and soil-dwelling habitats.</title>
        <authorList>
            <person name="Torres-Cruz T.J."/>
            <person name="Billingsley Tobias T.L."/>
            <person name="Almatruk M."/>
            <person name="Hesse C."/>
            <person name="Kuske C.R."/>
            <person name="Desiro A."/>
            <person name="Benucci G.M."/>
            <person name="Bonito G."/>
            <person name="Stajich J.E."/>
            <person name="Dunlap C."/>
            <person name="Arnold A.E."/>
            <person name="Porras-Alfaro A."/>
        </authorList>
    </citation>
    <scope>NUCLEOTIDE SEQUENCE [LARGE SCALE GENOMIC DNA]</scope>
    <source>
        <strain evidence="11 12">AZ0501</strain>
    </source>
</reference>
<dbReference type="GO" id="GO:0046872">
    <property type="term" value="F:metal ion binding"/>
    <property type="evidence" value="ECO:0007669"/>
    <property type="project" value="UniProtKB-KW"/>
</dbReference>
<dbReference type="Proteomes" id="UP000242875">
    <property type="component" value="Unassembled WGS sequence"/>
</dbReference>
<evidence type="ECO:0000256" key="5">
    <source>
        <dbReference type="ARBA" id="ARBA00022679"/>
    </source>
</evidence>
<comment type="cofactor">
    <cofactor evidence="2">
        <name>Mg(2+)</name>
        <dbReference type="ChEBI" id="CHEBI:18420"/>
    </cofactor>
</comment>
<dbReference type="InterPro" id="IPR054708">
    <property type="entry name" value="MTPAP-like_central"/>
</dbReference>
<evidence type="ECO:0000256" key="7">
    <source>
        <dbReference type="ARBA" id="ARBA00022842"/>
    </source>
</evidence>
<feature type="domain" description="Poly(A) RNA polymerase mitochondrial-like central palm" evidence="10">
    <location>
        <begin position="115"/>
        <end position="246"/>
    </location>
</feature>
<name>A0A261Y195_9FUNG</name>
<evidence type="ECO:0000256" key="6">
    <source>
        <dbReference type="ARBA" id="ARBA00022723"/>
    </source>
</evidence>
<dbReference type="Pfam" id="PF22600">
    <property type="entry name" value="MTPAP-like_central"/>
    <property type="match status" value="1"/>
</dbReference>
<dbReference type="GO" id="GO:0010605">
    <property type="term" value="P:negative regulation of macromolecule metabolic process"/>
    <property type="evidence" value="ECO:0007669"/>
    <property type="project" value="UniProtKB-ARBA"/>
</dbReference>
<comment type="cofactor">
    <cofactor evidence="1">
        <name>Mn(2+)</name>
        <dbReference type="ChEBI" id="CHEBI:29035"/>
    </cofactor>
</comment>
<proteinExistence type="inferred from homology"/>
<evidence type="ECO:0000313" key="11">
    <source>
        <dbReference type="EMBL" id="OZJ04361.1"/>
    </source>
</evidence>
<keyword evidence="7" id="KW-0460">Magnesium</keyword>
<dbReference type="GO" id="GO:1990817">
    <property type="term" value="F:poly(A) RNA polymerase activity"/>
    <property type="evidence" value="ECO:0007669"/>
    <property type="project" value="UniProtKB-EC"/>
</dbReference>
<evidence type="ECO:0000256" key="1">
    <source>
        <dbReference type="ARBA" id="ARBA00001936"/>
    </source>
</evidence>
<evidence type="ECO:0000256" key="4">
    <source>
        <dbReference type="ARBA" id="ARBA00012388"/>
    </source>
</evidence>
<accession>A0A261Y195</accession>
<dbReference type="InterPro" id="IPR043519">
    <property type="entry name" value="NT_sf"/>
</dbReference>
<dbReference type="PANTHER" id="PTHR12271:SF113">
    <property type="entry name" value="POLY(A) RNA POLYMERASE CID11"/>
    <property type="match status" value="1"/>
</dbReference>
<gene>
    <name evidence="11" type="ORF">BZG36_03205</name>
</gene>
<evidence type="ECO:0000259" key="10">
    <source>
        <dbReference type="Pfam" id="PF22600"/>
    </source>
</evidence>
<dbReference type="Pfam" id="PF03828">
    <property type="entry name" value="PAP_assoc"/>
    <property type="match status" value="1"/>
</dbReference>
<evidence type="ECO:0000313" key="12">
    <source>
        <dbReference type="Proteomes" id="UP000242875"/>
    </source>
</evidence>
<protein>
    <recommendedName>
        <fullName evidence="4">polynucleotide adenylyltransferase</fullName>
        <ecNumber evidence="4">2.7.7.19</ecNumber>
    </recommendedName>
</protein>
<dbReference type="GO" id="GO:0031123">
    <property type="term" value="P:RNA 3'-end processing"/>
    <property type="evidence" value="ECO:0007669"/>
    <property type="project" value="TreeGrafter"/>
</dbReference>
<comment type="caution">
    <text evidence="11">The sequence shown here is derived from an EMBL/GenBank/DDBJ whole genome shotgun (WGS) entry which is preliminary data.</text>
</comment>
<evidence type="ECO:0000259" key="9">
    <source>
        <dbReference type="Pfam" id="PF03828"/>
    </source>
</evidence>
<keyword evidence="12" id="KW-1185">Reference proteome</keyword>
<dbReference type="InterPro" id="IPR002058">
    <property type="entry name" value="PAP_assoc"/>
</dbReference>
<evidence type="ECO:0000256" key="2">
    <source>
        <dbReference type="ARBA" id="ARBA00001946"/>
    </source>
</evidence>
<dbReference type="SUPFAM" id="SSF81631">
    <property type="entry name" value="PAP/OAS1 substrate-binding domain"/>
    <property type="match status" value="1"/>
</dbReference>
<dbReference type="Gene3D" id="3.30.460.10">
    <property type="entry name" value="Beta Polymerase, domain 2"/>
    <property type="match status" value="1"/>
</dbReference>
<evidence type="ECO:0000256" key="8">
    <source>
        <dbReference type="SAM" id="MobiDB-lite"/>
    </source>
</evidence>
<dbReference type="AlphaFoldDB" id="A0A261Y195"/>
<dbReference type="Gene3D" id="1.10.1410.10">
    <property type="match status" value="1"/>
</dbReference>
<comment type="similarity">
    <text evidence="3">Belongs to the DNA polymerase type-B-like family.</text>
</comment>
<dbReference type="PANTHER" id="PTHR12271">
    <property type="entry name" value="POLY A POLYMERASE CID PAP -RELATED"/>
    <property type="match status" value="1"/>
</dbReference>
<dbReference type="EMBL" id="MVBO01000043">
    <property type="protein sequence ID" value="OZJ04361.1"/>
    <property type="molecule type" value="Genomic_DNA"/>
</dbReference>
<feature type="region of interest" description="Disordered" evidence="8">
    <location>
        <begin position="1"/>
        <end position="30"/>
    </location>
</feature>